<evidence type="ECO:0000313" key="3">
    <source>
        <dbReference type="Proteomes" id="UP000015105"/>
    </source>
</evidence>
<dbReference type="AlphaFoldDB" id="A0A453L078"/>
<dbReference type="GO" id="GO:0003824">
    <property type="term" value="F:catalytic activity"/>
    <property type="evidence" value="ECO:0007669"/>
    <property type="project" value="InterPro"/>
</dbReference>
<dbReference type="PANTHER" id="PTHR33710:SF48">
    <property type="entry name" value="OS02G0307075 PROTEIN"/>
    <property type="match status" value="1"/>
</dbReference>
<dbReference type="Gramene" id="AET5Gv20575800.1">
    <property type="protein sequence ID" value="AET5Gv20575800.1"/>
    <property type="gene ID" value="AET5Gv20575800"/>
</dbReference>
<proteinExistence type="predicted"/>
<accession>A0A453L078</accession>
<dbReference type="SUPFAM" id="SSF56219">
    <property type="entry name" value="DNase I-like"/>
    <property type="match status" value="1"/>
</dbReference>
<dbReference type="Proteomes" id="UP000015105">
    <property type="component" value="Chromosome 5D"/>
</dbReference>
<dbReference type="Pfam" id="PF03372">
    <property type="entry name" value="Exo_endo_phos"/>
    <property type="match status" value="1"/>
</dbReference>
<dbReference type="Gene3D" id="3.60.10.10">
    <property type="entry name" value="Endonuclease/exonuclease/phosphatase"/>
    <property type="match status" value="1"/>
</dbReference>
<protein>
    <recommendedName>
        <fullName evidence="1">Endonuclease/exonuclease/phosphatase domain-containing protein</fullName>
    </recommendedName>
</protein>
<organism evidence="2 3">
    <name type="scientific">Aegilops tauschii subsp. strangulata</name>
    <name type="common">Goatgrass</name>
    <dbReference type="NCBI Taxonomy" id="200361"/>
    <lineage>
        <taxon>Eukaryota</taxon>
        <taxon>Viridiplantae</taxon>
        <taxon>Streptophyta</taxon>
        <taxon>Embryophyta</taxon>
        <taxon>Tracheophyta</taxon>
        <taxon>Spermatophyta</taxon>
        <taxon>Magnoliopsida</taxon>
        <taxon>Liliopsida</taxon>
        <taxon>Poales</taxon>
        <taxon>Poaceae</taxon>
        <taxon>BOP clade</taxon>
        <taxon>Pooideae</taxon>
        <taxon>Triticodae</taxon>
        <taxon>Triticeae</taxon>
        <taxon>Triticinae</taxon>
        <taxon>Aegilops</taxon>
    </lineage>
</organism>
<reference evidence="3" key="2">
    <citation type="journal article" date="2017" name="Nat. Plants">
        <title>The Aegilops tauschii genome reveals multiple impacts of transposons.</title>
        <authorList>
            <person name="Zhao G."/>
            <person name="Zou C."/>
            <person name="Li K."/>
            <person name="Wang K."/>
            <person name="Li T."/>
            <person name="Gao L."/>
            <person name="Zhang X."/>
            <person name="Wang H."/>
            <person name="Yang Z."/>
            <person name="Liu X."/>
            <person name="Jiang W."/>
            <person name="Mao L."/>
            <person name="Kong X."/>
            <person name="Jiao Y."/>
            <person name="Jia J."/>
        </authorList>
    </citation>
    <scope>NUCLEOTIDE SEQUENCE [LARGE SCALE GENOMIC DNA]</scope>
    <source>
        <strain evidence="3">cv. AL8/78</strain>
    </source>
</reference>
<sequence length="221" mass="25326">MVRPAIVCLQETKVEHLTVDIVRHCPGINLENYFYLPATGTRGGILLAWDETIVGLSNPHPTMNTITALVKPKNGGHWWFTCVYGPQTDMDKVAFMQELVDVRELHAGPWAIMGDFNLLVSPQDKNNDVINRRMIARFRNKANQLEVKEMYLNGRKFTWSNERQRPTMEKIDHVFTTNCWDDAYPAALLTAMGSAVSDHCPLLLDINAYFAYGKRFRFESF</sequence>
<dbReference type="EnsemblPlants" id="AET5Gv20575800.1">
    <property type="protein sequence ID" value="AET5Gv20575800.1"/>
    <property type="gene ID" value="AET5Gv20575800"/>
</dbReference>
<keyword evidence="3" id="KW-1185">Reference proteome</keyword>
<reference evidence="2" key="4">
    <citation type="submission" date="2019-03" db="UniProtKB">
        <authorList>
            <consortium name="EnsemblPlants"/>
        </authorList>
    </citation>
    <scope>IDENTIFICATION</scope>
</reference>
<feature type="domain" description="Endonuclease/exonuclease/phosphatase" evidence="1">
    <location>
        <begin position="3"/>
        <end position="199"/>
    </location>
</feature>
<dbReference type="InterPro" id="IPR036691">
    <property type="entry name" value="Endo/exonu/phosph_ase_sf"/>
</dbReference>
<reference evidence="3" key="1">
    <citation type="journal article" date="2014" name="Science">
        <title>Ancient hybridizations among the ancestral genomes of bread wheat.</title>
        <authorList>
            <consortium name="International Wheat Genome Sequencing Consortium,"/>
            <person name="Marcussen T."/>
            <person name="Sandve S.R."/>
            <person name="Heier L."/>
            <person name="Spannagl M."/>
            <person name="Pfeifer M."/>
            <person name="Jakobsen K.S."/>
            <person name="Wulff B.B."/>
            <person name="Steuernagel B."/>
            <person name="Mayer K.F."/>
            <person name="Olsen O.A."/>
        </authorList>
    </citation>
    <scope>NUCLEOTIDE SEQUENCE [LARGE SCALE GENOMIC DNA]</scope>
    <source>
        <strain evidence="3">cv. AL8/78</strain>
    </source>
</reference>
<evidence type="ECO:0000259" key="1">
    <source>
        <dbReference type="Pfam" id="PF03372"/>
    </source>
</evidence>
<dbReference type="PANTHER" id="PTHR33710">
    <property type="entry name" value="BNAC02G09200D PROTEIN"/>
    <property type="match status" value="1"/>
</dbReference>
<name>A0A453L078_AEGTS</name>
<reference evidence="2" key="3">
    <citation type="journal article" date="2017" name="Nature">
        <title>Genome sequence of the progenitor of the wheat D genome Aegilops tauschii.</title>
        <authorList>
            <person name="Luo M.C."/>
            <person name="Gu Y.Q."/>
            <person name="Puiu D."/>
            <person name="Wang H."/>
            <person name="Twardziok S.O."/>
            <person name="Deal K.R."/>
            <person name="Huo N."/>
            <person name="Zhu T."/>
            <person name="Wang L."/>
            <person name="Wang Y."/>
            <person name="McGuire P.E."/>
            <person name="Liu S."/>
            <person name="Long H."/>
            <person name="Ramasamy R.K."/>
            <person name="Rodriguez J.C."/>
            <person name="Van S.L."/>
            <person name="Yuan L."/>
            <person name="Wang Z."/>
            <person name="Xia Z."/>
            <person name="Xiao L."/>
            <person name="Anderson O.D."/>
            <person name="Ouyang S."/>
            <person name="Liang Y."/>
            <person name="Zimin A.V."/>
            <person name="Pertea G."/>
            <person name="Qi P."/>
            <person name="Bennetzen J.L."/>
            <person name="Dai X."/>
            <person name="Dawson M.W."/>
            <person name="Muller H.G."/>
            <person name="Kugler K."/>
            <person name="Rivarola-Duarte L."/>
            <person name="Spannagl M."/>
            <person name="Mayer K.F.X."/>
            <person name="Lu F.H."/>
            <person name="Bevan M.W."/>
            <person name="Leroy P."/>
            <person name="Li P."/>
            <person name="You F.M."/>
            <person name="Sun Q."/>
            <person name="Liu Z."/>
            <person name="Lyons E."/>
            <person name="Wicker T."/>
            <person name="Salzberg S.L."/>
            <person name="Devos K.M."/>
            <person name="Dvorak J."/>
        </authorList>
    </citation>
    <scope>NUCLEOTIDE SEQUENCE [LARGE SCALE GENOMIC DNA]</scope>
    <source>
        <strain evidence="2">cv. AL8/78</strain>
    </source>
</reference>
<dbReference type="InterPro" id="IPR005135">
    <property type="entry name" value="Endo/exonuclease/phosphatase"/>
</dbReference>
<reference evidence="2" key="5">
    <citation type="journal article" date="2021" name="G3 (Bethesda)">
        <title>Aegilops tauschii genome assembly Aet v5.0 features greater sequence contiguity and improved annotation.</title>
        <authorList>
            <person name="Wang L."/>
            <person name="Zhu T."/>
            <person name="Rodriguez J.C."/>
            <person name="Deal K.R."/>
            <person name="Dubcovsky J."/>
            <person name="McGuire P.E."/>
            <person name="Lux T."/>
            <person name="Spannagl M."/>
            <person name="Mayer K.F.X."/>
            <person name="Baldrich P."/>
            <person name="Meyers B.C."/>
            <person name="Huo N."/>
            <person name="Gu Y.Q."/>
            <person name="Zhou H."/>
            <person name="Devos K.M."/>
            <person name="Bennetzen J.L."/>
            <person name="Unver T."/>
            <person name="Budak H."/>
            <person name="Gulick P.J."/>
            <person name="Galiba G."/>
            <person name="Kalapos B."/>
            <person name="Nelson D.R."/>
            <person name="Li P."/>
            <person name="You F.M."/>
            <person name="Luo M.C."/>
            <person name="Dvorak J."/>
        </authorList>
    </citation>
    <scope>NUCLEOTIDE SEQUENCE [LARGE SCALE GENOMIC DNA]</scope>
    <source>
        <strain evidence="2">cv. AL8/78</strain>
    </source>
</reference>
<evidence type="ECO:0000313" key="2">
    <source>
        <dbReference type="EnsemblPlants" id="AET5Gv20575800.1"/>
    </source>
</evidence>